<feature type="transmembrane region" description="Helical" evidence="1">
    <location>
        <begin position="224"/>
        <end position="244"/>
    </location>
</feature>
<dbReference type="Proteomes" id="UP001642540">
    <property type="component" value="Unassembled WGS sequence"/>
</dbReference>
<keyword evidence="3" id="KW-1185">Reference proteome</keyword>
<proteinExistence type="predicted"/>
<evidence type="ECO:0000313" key="2">
    <source>
        <dbReference type="EMBL" id="CAL8121204.1"/>
    </source>
</evidence>
<evidence type="ECO:0000313" key="3">
    <source>
        <dbReference type="Proteomes" id="UP001642540"/>
    </source>
</evidence>
<reference evidence="2 3" key="1">
    <citation type="submission" date="2024-08" db="EMBL/GenBank/DDBJ databases">
        <authorList>
            <person name="Cucini C."/>
            <person name="Frati F."/>
        </authorList>
    </citation>
    <scope>NUCLEOTIDE SEQUENCE [LARGE SCALE GENOMIC DNA]</scope>
</reference>
<comment type="caution">
    <text evidence="2">The sequence shown here is derived from an EMBL/GenBank/DDBJ whole genome shotgun (WGS) entry which is preliminary data.</text>
</comment>
<protein>
    <recommendedName>
        <fullName evidence="4">Odorant receptor</fullName>
    </recommendedName>
</protein>
<sequence>MGMLNTVSLLVCAIGGIPSVGIGTFVFLTKTELATGFNQLLQLTSNLDELYTHSELVERTGINIDLKGRMLITSLITLNKLWAKLLPPANWNMLLHYAKFNSIASMGIVSRYMAAPAVYLKLEISYHLLRLYFPQLLTATDIPTKVAVLIFRIAPTVGGLLECMRSLTFAATFLLSTFQMYNAHFRYLKSELRISNTLSYAINSKLLSHHSKLSVIHTQLKTPVSALLSMLILFGHLSTLLLTWMACKTFNSFPWFMYMLTPVCSICCIIMFAIMFSEVVNVYENSHCIDKEWKLLARKNFWTKEVGENVIIMQRAWLRRKICAVNPLYFTLSGFIKPKDSTRTKQFQSIVGDLIDVMLLVPV</sequence>
<feature type="transmembrane region" description="Helical" evidence="1">
    <location>
        <begin position="6"/>
        <end position="28"/>
    </location>
</feature>
<keyword evidence="1" id="KW-0472">Membrane</keyword>
<gene>
    <name evidence="2" type="ORF">ODALV1_LOCUS19269</name>
</gene>
<keyword evidence="1" id="KW-0812">Transmembrane</keyword>
<evidence type="ECO:0008006" key="4">
    <source>
        <dbReference type="Google" id="ProtNLM"/>
    </source>
</evidence>
<dbReference type="EMBL" id="CAXLJM020000065">
    <property type="protein sequence ID" value="CAL8121204.1"/>
    <property type="molecule type" value="Genomic_DNA"/>
</dbReference>
<evidence type="ECO:0000256" key="1">
    <source>
        <dbReference type="SAM" id="Phobius"/>
    </source>
</evidence>
<keyword evidence="1" id="KW-1133">Transmembrane helix</keyword>
<organism evidence="2 3">
    <name type="scientific">Orchesella dallaii</name>
    <dbReference type="NCBI Taxonomy" id="48710"/>
    <lineage>
        <taxon>Eukaryota</taxon>
        <taxon>Metazoa</taxon>
        <taxon>Ecdysozoa</taxon>
        <taxon>Arthropoda</taxon>
        <taxon>Hexapoda</taxon>
        <taxon>Collembola</taxon>
        <taxon>Entomobryomorpha</taxon>
        <taxon>Entomobryoidea</taxon>
        <taxon>Orchesellidae</taxon>
        <taxon>Orchesellinae</taxon>
        <taxon>Orchesella</taxon>
    </lineage>
</organism>
<accession>A0ABP1R6G0</accession>
<feature type="transmembrane region" description="Helical" evidence="1">
    <location>
        <begin position="256"/>
        <end position="276"/>
    </location>
</feature>
<name>A0ABP1R6G0_9HEXA</name>